<keyword evidence="2" id="KW-1185">Reference proteome</keyword>
<name>A0ABV5CRE9_9ACTN</name>
<reference evidence="1 2" key="1">
    <citation type="submission" date="2024-04" db="EMBL/GenBank/DDBJ databases">
        <title>Polymorphospora sp. isolated from Baiyangdian Lake in Xiong'an New Area.</title>
        <authorList>
            <person name="Zhang X."/>
            <person name="Liu J."/>
        </authorList>
    </citation>
    <scope>NUCLEOTIDE SEQUENCE [LARGE SCALE GENOMIC DNA]</scope>
    <source>
        <strain evidence="1 2">2-325</strain>
    </source>
</reference>
<protein>
    <submittedName>
        <fullName evidence="1">Uncharacterized protein</fullName>
    </submittedName>
</protein>
<dbReference type="RefSeq" id="WP_375734696.1">
    <property type="nucleotide sequence ID" value="NZ_JBCGDC010000040.1"/>
</dbReference>
<evidence type="ECO:0000313" key="2">
    <source>
        <dbReference type="Proteomes" id="UP001582793"/>
    </source>
</evidence>
<dbReference type="InterPro" id="IPR036514">
    <property type="entry name" value="SGNH_hydro_sf"/>
</dbReference>
<proteinExistence type="predicted"/>
<comment type="caution">
    <text evidence="1">The sequence shown here is derived from an EMBL/GenBank/DDBJ whole genome shotgun (WGS) entry which is preliminary data.</text>
</comment>
<dbReference type="Gene3D" id="3.40.50.1110">
    <property type="entry name" value="SGNH hydrolase"/>
    <property type="match status" value="1"/>
</dbReference>
<dbReference type="EMBL" id="JBCGDC010000040">
    <property type="protein sequence ID" value="MFB6394584.1"/>
    <property type="molecule type" value="Genomic_DNA"/>
</dbReference>
<sequence length="539" mass="56943">MTTIQQRWQGLPAAAGPGALRVGLLASYTIDPLVPHLGVALHDAGLPAQLRVGPYHQIVQQLLDDAAAMFRLNPDVVVVAPRFEELPEQADLLRCAAAGLEATRRRGCRLLFVLPPIPERRPYGVGEAASPTGAVAGYTTVRELLRERLAGLAGVDVADAEEAIRQVGAVRAHHPSLFAFARVPYTDEFFAALGCQLGAVLRVRYRGACRAVVLDADTLLRDPDGAPRPGASWLAEPLRDLRAAGVRLAVRGGRDPDETWDALARALPRLVESDLDGWAVDGRPVDAQVRDLAAGLGVDESATVLVGAGGPGPARVSLGDRPEEWPAQLVAAGLFDRLPPRSAGTAPRAAPGPAEGLVDGPMSGPAHGSAQAYIDSLRVNIAVSEVDGPPSDDMRKVVARAKDFTLGLDDAVTAAGSGRRTLIARVSDRLGDYGVSAVIGVREEDPHAVVDLFSISCAVLGKDVERAVLQEVVEQVAATGHSEVRLRYRKTGRNQPLVDFVSAATSHAWPTRTGRELTVRAEPVELGDGDECGDGTCLT</sequence>
<evidence type="ECO:0000313" key="1">
    <source>
        <dbReference type="EMBL" id="MFB6394584.1"/>
    </source>
</evidence>
<dbReference type="Proteomes" id="UP001582793">
    <property type="component" value="Unassembled WGS sequence"/>
</dbReference>
<organism evidence="1 2">
    <name type="scientific">Polymorphospora lycopeni</name>
    <dbReference type="NCBI Taxonomy" id="3140240"/>
    <lineage>
        <taxon>Bacteria</taxon>
        <taxon>Bacillati</taxon>
        <taxon>Actinomycetota</taxon>
        <taxon>Actinomycetes</taxon>
        <taxon>Micromonosporales</taxon>
        <taxon>Micromonosporaceae</taxon>
        <taxon>Polymorphospora</taxon>
    </lineage>
</organism>
<accession>A0ABV5CRE9</accession>
<gene>
    <name evidence="1" type="ORF">AAFH96_15920</name>
</gene>